<accession>A0A1H0XPB3</accession>
<sequence>MRVEPSQLVPGCVLLNNVIGKSNRPIIPQHTVLTEEHITLLQKFLVETVDVSATLAEGEVFKPRFVEKEEVKKKEHSSKKQNLESFEDHYKNAVDDYKKLFTKWQSNLAIDMPEVRKILIRLLERIDDISRAVYTLHHYATKEDYIFHHSVAVGILSAYLARKMGFEKGEWLQIGLAGALSDCGMARLDDAIVTKTGSLTYSDYQEIKKHPTYSYRYVEKIPTITKEVKLAVLQHHERMDGSGYPIGLSKDNIHIYARIIAVCDTYHAMTCERLYKDKQSPFNVIEKLQSDQFSKLDHQVVQTFINSLANFSIGTKVRLSTNQLGEIVFVEERYPTRPMVRVEETNEIVTLKNKTSLFISEIIGN</sequence>
<protein>
    <submittedName>
        <fullName evidence="2">HD-GYP domain, c-di-GMP phosphodiesterase class II (Or its inactivated variant)</fullName>
    </submittedName>
</protein>
<dbReference type="SUPFAM" id="SSF109604">
    <property type="entry name" value="HD-domain/PDEase-like"/>
    <property type="match status" value="1"/>
</dbReference>
<dbReference type="InterPro" id="IPR037522">
    <property type="entry name" value="HD_GYP_dom"/>
</dbReference>
<dbReference type="RefSeq" id="WP_092490998.1">
    <property type="nucleotide sequence ID" value="NZ_FNKD01000001.1"/>
</dbReference>
<dbReference type="SMART" id="SM00471">
    <property type="entry name" value="HDc"/>
    <property type="match status" value="1"/>
</dbReference>
<dbReference type="PROSITE" id="PS51832">
    <property type="entry name" value="HD_GYP"/>
    <property type="match status" value="1"/>
</dbReference>
<gene>
    <name evidence="2" type="ORF">SAMN05216231_0083</name>
</gene>
<dbReference type="AlphaFoldDB" id="A0A1H0XPB3"/>
<dbReference type="CDD" id="cd00077">
    <property type="entry name" value="HDc"/>
    <property type="match status" value="1"/>
</dbReference>
<dbReference type="Gene3D" id="1.10.3210.10">
    <property type="entry name" value="Hypothetical protein af1432"/>
    <property type="match status" value="1"/>
</dbReference>
<dbReference type="STRING" id="553311.SAMN05216231_0083"/>
<evidence type="ECO:0000313" key="2">
    <source>
        <dbReference type="EMBL" id="SDQ04671.1"/>
    </source>
</evidence>
<name>A0A1H0XPB3_9BACI</name>
<proteinExistence type="predicted"/>
<dbReference type="InterPro" id="IPR003607">
    <property type="entry name" value="HD/PDEase_dom"/>
</dbReference>
<keyword evidence="3" id="KW-1185">Reference proteome</keyword>
<dbReference type="Pfam" id="PF13487">
    <property type="entry name" value="HD_5"/>
    <property type="match status" value="1"/>
</dbReference>
<dbReference type="Proteomes" id="UP000199444">
    <property type="component" value="Unassembled WGS sequence"/>
</dbReference>
<evidence type="ECO:0000259" key="1">
    <source>
        <dbReference type="PROSITE" id="PS51832"/>
    </source>
</evidence>
<dbReference type="PANTHER" id="PTHR43155:SF2">
    <property type="entry name" value="CYCLIC DI-GMP PHOSPHODIESTERASE PA4108"/>
    <property type="match status" value="1"/>
</dbReference>
<organism evidence="2 3">
    <name type="scientific">Virgibacillus salinus</name>
    <dbReference type="NCBI Taxonomy" id="553311"/>
    <lineage>
        <taxon>Bacteria</taxon>
        <taxon>Bacillati</taxon>
        <taxon>Bacillota</taxon>
        <taxon>Bacilli</taxon>
        <taxon>Bacillales</taxon>
        <taxon>Bacillaceae</taxon>
        <taxon>Virgibacillus</taxon>
    </lineage>
</organism>
<dbReference type="EMBL" id="FNKD01000001">
    <property type="protein sequence ID" value="SDQ04671.1"/>
    <property type="molecule type" value="Genomic_DNA"/>
</dbReference>
<evidence type="ECO:0000313" key="3">
    <source>
        <dbReference type="Proteomes" id="UP000199444"/>
    </source>
</evidence>
<reference evidence="2 3" key="1">
    <citation type="submission" date="2016-10" db="EMBL/GenBank/DDBJ databases">
        <authorList>
            <person name="de Groot N.N."/>
        </authorList>
    </citation>
    <scope>NUCLEOTIDE SEQUENCE [LARGE SCALE GENOMIC DNA]</scope>
    <source>
        <strain evidence="2 3">CGMCC 1.10449</strain>
    </source>
</reference>
<dbReference type="PANTHER" id="PTHR43155">
    <property type="entry name" value="CYCLIC DI-GMP PHOSPHODIESTERASE PA4108-RELATED"/>
    <property type="match status" value="1"/>
</dbReference>
<feature type="domain" description="HD-GYP" evidence="1">
    <location>
        <begin position="124"/>
        <end position="320"/>
    </location>
</feature>